<gene>
    <name evidence="1" type="ORF">P5G52_13760</name>
</gene>
<sequence>MSEDPTTKLEEIREAWSQRKEHFNPRGTLRLCSIPTAAAHRITEIHDLTTEATQ</sequence>
<dbReference type="Proteomes" id="UP001174209">
    <property type="component" value="Unassembled WGS sequence"/>
</dbReference>
<evidence type="ECO:0008006" key="3">
    <source>
        <dbReference type="Google" id="ProtNLM"/>
    </source>
</evidence>
<accession>A0ABT8K3C7</accession>
<name>A0ABT8K3C7_9MICC</name>
<evidence type="ECO:0000313" key="1">
    <source>
        <dbReference type="EMBL" id="MDN4611930.1"/>
    </source>
</evidence>
<dbReference type="RefSeq" id="WP_301228259.1">
    <property type="nucleotide sequence ID" value="NZ_JAROCG010000001.1"/>
</dbReference>
<protein>
    <recommendedName>
        <fullName evidence="3">Transposase</fullName>
    </recommendedName>
</protein>
<dbReference type="EMBL" id="JAROCG010000001">
    <property type="protein sequence ID" value="MDN4611930.1"/>
    <property type="molecule type" value="Genomic_DNA"/>
</dbReference>
<comment type="caution">
    <text evidence="1">The sequence shown here is derived from an EMBL/GenBank/DDBJ whole genome shotgun (WGS) entry which is preliminary data.</text>
</comment>
<proteinExistence type="predicted"/>
<evidence type="ECO:0000313" key="2">
    <source>
        <dbReference type="Proteomes" id="UP001174209"/>
    </source>
</evidence>
<reference evidence="1" key="1">
    <citation type="submission" date="2023-06" db="EMBL/GenBank/DDBJ databases">
        <title>MT1 and MT2 Draft Genomes of Novel Species.</title>
        <authorList>
            <person name="Venkateswaran K."/>
        </authorList>
    </citation>
    <scope>NUCLEOTIDE SEQUENCE</scope>
    <source>
        <strain evidence="1">IIF3SC-B10</strain>
    </source>
</reference>
<organism evidence="1 2">
    <name type="scientific">Arthrobacter burdickii</name>
    <dbReference type="NCBI Taxonomy" id="3035920"/>
    <lineage>
        <taxon>Bacteria</taxon>
        <taxon>Bacillati</taxon>
        <taxon>Actinomycetota</taxon>
        <taxon>Actinomycetes</taxon>
        <taxon>Micrococcales</taxon>
        <taxon>Micrococcaceae</taxon>
        <taxon>Arthrobacter</taxon>
    </lineage>
</organism>
<keyword evidence="2" id="KW-1185">Reference proteome</keyword>